<evidence type="ECO:0000256" key="1">
    <source>
        <dbReference type="SAM" id="MobiDB-lite"/>
    </source>
</evidence>
<dbReference type="KEGG" id="cwo:Cwoe_4598"/>
<reference evidence="3 4" key="1">
    <citation type="journal article" date="2010" name="Stand. Genomic Sci.">
        <title>Complete genome sequence of Conexibacter woesei type strain (ID131577).</title>
        <authorList>
            <person name="Pukall R."/>
            <person name="Lapidus A."/>
            <person name="Glavina Del Rio T."/>
            <person name="Copeland A."/>
            <person name="Tice H."/>
            <person name="Cheng J.-F."/>
            <person name="Lucas S."/>
            <person name="Chen F."/>
            <person name="Nolan M."/>
            <person name="Bruce D."/>
            <person name="Goodwin L."/>
            <person name="Pitluck S."/>
            <person name="Mavromatis K."/>
            <person name="Ivanova N."/>
            <person name="Ovchinnikova G."/>
            <person name="Pati A."/>
            <person name="Chen A."/>
            <person name="Palaniappan K."/>
            <person name="Land M."/>
            <person name="Hauser L."/>
            <person name="Chang Y.-J."/>
            <person name="Jeffries C.D."/>
            <person name="Chain P."/>
            <person name="Meincke L."/>
            <person name="Sims D."/>
            <person name="Brettin T."/>
            <person name="Detter J.C."/>
            <person name="Rohde M."/>
            <person name="Goeker M."/>
            <person name="Bristow J."/>
            <person name="Eisen J.A."/>
            <person name="Markowitz V."/>
            <person name="Kyrpides N.C."/>
            <person name="Klenk H.-P."/>
            <person name="Hugenholtz P."/>
        </authorList>
    </citation>
    <scope>NUCLEOTIDE SEQUENCE [LARGE SCALE GENOMIC DNA]</scope>
    <source>
        <strain evidence="4">DSM 14684 / CIP 108061 / JCM 11494 / NBRC 100937 / ID131577</strain>
    </source>
</reference>
<gene>
    <name evidence="3" type="ordered locus">Cwoe_4598</name>
</gene>
<reference evidence="4" key="2">
    <citation type="submission" date="2010-01" db="EMBL/GenBank/DDBJ databases">
        <title>The complete genome of Conexibacter woesei DSM 14684.</title>
        <authorList>
            <consortium name="US DOE Joint Genome Institute (JGI-PGF)"/>
            <person name="Lucas S."/>
            <person name="Copeland A."/>
            <person name="Lapidus A."/>
            <person name="Glavina del Rio T."/>
            <person name="Dalin E."/>
            <person name="Tice H."/>
            <person name="Bruce D."/>
            <person name="Goodwin L."/>
            <person name="Pitluck S."/>
            <person name="Kyrpides N."/>
            <person name="Mavromatis K."/>
            <person name="Ivanova N."/>
            <person name="Mikhailova N."/>
            <person name="Chertkov O."/>
            <person name="Brettin T."/>
            <person name="Detter J.C."/>
            <person name="Han C."/>
            <person name="Larimer F."/>
            <person name="Land M."/>
            <person name="Hauser L."/>
            <person name="Markowitz V."/>
            <person name="Cheng J.-F."/>
            <person name="Hugenholtz P."/>
            <person name="Woyke T."/>
            <person name="Wu D."/>
            <person name="Pukall R."/>
            <person name="Steenblock K."/>
            <person name="Schneider S."/>
            <person name="Klenk H.-P."/>
            <person name="Eisen J.A."/>
        </authorList>
    </citation>
    <scope>NUCLEOTIDE SEQUENCE [LARGE SCALE GENOMIC DNA]</scope>
    <source>
        <strain evidence="4">DSM 14684 / CIP 108061 / JCM 11494 / NBRC 100937 / ID131577</strain>
    </source>
</reference>
<feature type="signal peptide" evidence="2">
    <location>
        <begin position="1"/>
        <end position="30"/>
    </location>
</feature>
<keyword evidence="2" id="KW-0732">Signal</keyword>
<dbReference type="RefSeq" id="WP_012936062.1">
    <property type="nucleotide sequence ID" value="NC_013739.1"/>
</dbReference>
<sequence length="187" mass="20107" precursor="true">MDARNGKRITQIALVALALVLGTVTATALARDGADDGTGTTGTTGTTQTGTTQTTPQPGVTPLPGRKIRVVGTVSARDEAARTFTLTVKRRTTRTFTVRSGRVPAVDSFVLVKGRRLDDGTIQASRVKLLRGCHDDDDDVRGRAAHRGHDDDHCDDRRGRGDDDRGRGRDDDDRGDDDRGRGRGDDD</sequence>
<evidence type="ECO:0000313" key="4">
    <source>
        <dbReference type="Proteomes" id="UP000008229"/>
    </source>
</evidence>
<evidence type="ECO:0000313" key="3">
    <source>
        <dbReference type="EMBL" id="ADB53011.1"/>
    </source>
</evidence>
<accession>D3F916</accession>
<dbReference type="Proteomes" id="UP000008229">
    <property type="component" value="Chromosome"/>
</dbReference>
<feature type="chain" id="PRO_5003043308" description="DUF5666 domain-containing protein" evidence="2">
    <location>
        <begin position="31"/>
        <end position="187"/>
    </location>
</feature>
<evidence type="ECO:0000256" key="2">
    <source>
        <dbReference type="SAM" id="SignalP"/>
    </source>
</evidence>
<proteinExistence type="predicted"/>
<evidence type="ECO:0008006" key="5">
    <source>
        <dbReference type="Google" id="ProtNLM"/>
    </source>
</evidence>
<feature type="compositionally biased region" description="Basic and acidic residues" evidence="1">
    <location>
        <begin position="147"/>
        <end position="187"/>
    </location>
</feature>
<feature type="compositionally biased region" description="Low complexity" evidence="1">
    <location>
        <begin position="37"/>
        <end position="62"/>
    </location>
</feature>
<dbReference type="STRING" id="469383.Cwoe_4598"/>
<feature type="region of interest" description="Disordered" evidence="1">
    <location>
        <begin position="31"/>
        <end position="65"/>
    </location>
</feature>
<organism evidence="3 4">
    <name type="scientific">Conexibacter woesei (strain DSM 14684 / CCUG 47730 / CIP 108061 / JCM 11494 / NBRC 100937 / ID131577)</name>
    <dbReference type="NCBI Taxonomy" id="469383"/>
    <lineage>
        <taxon>Bacteria</taxon>
        <taxon>Bacillati</taxon>
        <taxon>Actinomycetota</taxon>
        <taxon>Thermoleophilia</taxon>
        <taxon>Solirubrobacterales</taxon>
        <taxon>Conexibacteraceae</taxon>
        <taxon>Conexibacter</taxon>
    </lineage>
</organism>
<dbReference type="EMBL" id="CP001854">
    <property type="protein sequence ID" value="ADB53011.1"/>
    <property type="molecule type" value="Genomic_DNA"/>
</dbReference>
<dbReference type="HOGENOM" id="CLU_1445364_0_0_11"/>
<dbReference type="AlphaFoldDB" id="D3F916"/>
<feature type="region of interest" description="Disordered" evidence="1">
    <location>
        <begin position="134"/>
        <end position="187"/>
    </location>
</feature>
<name>D3F916_CONWI</name>
<protein>
    <recommendedName>
        <fullName evidence="5">DUF5666 domain-containing protein</fullName>
    </recommendedName>
</protein>
<keyword evidence="4" id="KW-1185">Reference proteome</keyword>